<dbReference type="SMART" id="SM00060">
    <property type="entry name" value="FN3"/>
    <property type="match status" value="1"/>
</dbReference>
<dbReference type="InterPro" id="IPR003961">
    <property type="entry name" value="FN3_dom"/>
</dbReference>
<feature type="domain" description="F5/8 type C" evidence="1">
    <location>
        <begin position="391"/>
        <end position="530"/>
    </location>
</feature>
<keyword evidence="4" id="KW-1185">Reference proteome</keyword>
<evidence type="ECO:0000313" key="4">
    <source>
        <dbReference type="Proteomes" id="UP000076967"/>
    </source>
</evidence>
<comment type="caution">
    <text evidence="3">The sequence shown here is derived from an EMBL/GenBank/DDBJ whole genome shotgun (WGS) entry which is preliminary data.</text>
</comment>
<dbReference type="InterPro" id="IPR013783">
    <property type="entry name" value="Ig-like_fold"/>
</dbReference>
<dbReference type="PROSITE" id="PS50022">
    <property type="entry name" value="FA58C_3"/>
    <property type="match status" value="1"/>
</dbReference>
<dbReference type="RefSeq" id="WP_068529583.1">
    <property type="nucleotide sequence ID" value="NZ_LVJH01000006.1"/>
</dbReference>
<name>A0A168MJF0_9BACL</name>
<dbReference type="EMBL" id="LVJH01000006">
    <property type="protein sequence ID" value="OAB44752.1"/>
    <property type="molecule type" value="Genomic_DNA"/>
</dbReference>
<dbReference type="OrthoDB" id="5480482at2"/>
<gene>
    <name evidence="3" type="ORF">PGLA_04885</name>
</gene>
<dbReference type="Gene3D" id="2.60.120.260">
    <property type="entry name" value="Galactose-binding domain-like"/>
    <property type="match status" value="1"/>
</dbReference>
<dbReference type="InterPro" id="IPR000421">
    <property type="entry name" value="FA58C"/>
</dbReference>
<accession>A0A168MJF0</accession>
<dbReference type="Gene3D" id="2.60.40.10">
    <property type="entry name" value="Immunoglobulins"/>
    <property type="match status" value="1"/>
</dbReference>
<proteinExistence type="predicted"/>
<evidence type="ECO:0008006" key="5">
    <source>
        <dbReference type="Google" id="ProtNLM"/>
    </source>
</evidence>
<feature type="domain" description="Fibronectin type-III" evidence="2">
    <location>
        <begin position="315"/>
        <end position="400"/>
    </location>
</feature>
<dbReference type="Pfam" id="PF00041">
    <property type="entry name" value="fn3"/>
    <property type="match status" value="1"/>
</dbReference>
<dbReference type="STRING" id="494026.PGLA_04885"/>
<dbReference type="InterPro" id="IPR008979">
    <property type="entry name" value="Galactose-bd-like_sf"/>
</dbReference>
<reference evidence="3 4" key="1">
    <citation type="submission" date="2016-03" db="EMBL/GenBank/DDBJ databases">
        <title>Draft genome sequence of Paenibacillus glacialis DSM 22343.</title>
        <authorList>
            <person name="Shin S.-K."/>
            <person name="Yi H."/>
        </authorList>
    </citation>
    <scope>NUCLEOTIDE SEQUENCE [LARGE SCALE GENOMIC DNA]</scope>
    <source>
        <strain evidence="3 4">DSM 22343</strain>
    </source>
</reference>
<dbReference type="SUPFAM" id="SSF49785">
    <property type="entry name" value="Galactose-binding domain-like"/>
    <property type="match status" value="1"/>
</dbReference>
<dbReference type="InterPro" id="IPR036116">
    <property type="entry name" value="FN3_sf"/>
</dbReference>
<dbReference type="Pfam" id="PF00754">
    <property type="entry name" value="F5_F8_type_C"/>
    <property type="match status" value="1"/>
</dbReference>
<protein>
    <recommendedName>
        <fullName evidence="5">F5/8 type C domain-containing protein</fullName>
    </recommendedName>
</protein>
<sequence length="537" mass="62646">MEIFSKLLFYNFMGCRKSQVLRGLDYRFPTYLLFNNAYEAPTTVYKQIVIEGKNAWGYYWEIEVNNELLGIEEESKCYNDFKSAKSDIIEMLDNKQEVYVWTKNKYIPHMQLNESDPEGVHSLTLTSCIEDTFKIMDYPFERDYESEILEQAFDSAPKDKRVITSYKLNSLVVHEDIIRTIDSQFQEKMNKCNDDFSMYDFIFDDMEEKGVIKLINQSMHIFGVISLSRLLTSVFMQSNNYSEGAIYGAQQISKMAESIKNNFMKLAINPSKLNVETLQEKFQKIKHLEIDFLKQIQHEIQTGEKREVSLNTLKRPENITALHITDSSIWITWDESEYEEGLIEYDIIVDDLLVDSCTSNNYIIGNLSADMNYKITIKSRNKFGSSSEETSIEIATIKLQNYGKLSTFKPVFTSSSENDDFCGKRVVDDNPLTRWSSEYNDQQWIYVDLGSVKEINEIRIHWEYAYAAEYQIMISIDSENWTLVQHVQNGQGGIYIISDLKETTRYVKVNCLKRDGIYGYSIWELSVINYESLSLKI</sequence>
<dbReference type="Proteomes" id="UP000076967">
    <property type="component" value="Unassembled WGS sequence"/>
</dbReference>
<dbReference type="SUPFAM" id="SSF49265">
    <property type="entry name" value="Fibronectin type III"/>
    <property type="match status" value="1"/>
</dbReference>
<evidence type="ECO:0000259" key="1">
    <source>
        <dbReference type="PROSITE" id="PS50022"/>
    </source>
</evidence>
<evidence type="ECO:0000313" key="3">
    <source>
        <dbReference type="EMBL" id="OAB44752.1"/>
    </source>
</evidence>
<evidence type="ECO:0000259" key="2">
    <source>
        <dbReference type="PROSITE" id="PS50853"/>
    </source>
</evidence>
<dbReference type="AlphaFoldDB" id="A0A168MJF0"/>
<dbReference type="CDD" id="cd00063">
    <property type="entry name" value="FN3"/>
    <property type="match status" value="1"/>
</dbReference>
<organism evidence="3 4">
    <name type="scientific">Paenibacillus glacialis</name>
    <dbReference type="NCBI Taxonomy" id="494026"/>
    <lineage>
        <taxon>Bacteria</taxon>
        <taxon>Bacillati</taxon>
        <taxon>Bacillota</taxon>
        <taxon>Bacilli</taxon>
        <taxon>Bacillales</taxon>
        <taxon>Paenibacillaceae</taxon>
        <taxon>Paenibacillus</taxon>
    </lineage>
</organism>
<dbReference type="PROSITE" id="PS50853">
    <property type="entry name" value="FN3"/>
    <property type="match status" value="1"/>
</dbReference>